<evidence type="ECO:0000313" key="2">
    <source>
        <dbReference type="Proteomes" id="UP000624279"/>
    </source>
</evidence>
<protein>
    <recommendedName>
        <fullName evidence="3">Trypsin-like peptidase</fullName>
    </recommendedName>
</protein>
<dbReference type="Proteomes" id="UP000624279">
    <property type="component" value="Unassembled WGS sequence"/>
</dbReference>
<evidence type="ECO:0008006" key="3">
    <source>
        <dbReference type="Google" id="ProtNLM"/>
    </source>
</evidence>
<proteinExistence type="predicted"/>
<dbReference type="EMBL" id="JACOGA010000008">
    <property type="protein sequence ID" value="MBC3873967.1"/>
    <property type="molecule type" value="Genomic_DNA"/>
</dbReference>
<dbReference type="RefSeq" id="WP_186941991.1">
    <property type="nucleotide sequence ID" value="NZ_JACOGA010000008.1"/>
</dbReference>
<comment type="caution">
    <text evidence="1">The sequence shown here is derived from an EMBL/GenBank/DDBJ whole genome shotgun (WGS) entry which is preliminary data.</text>
</comment>
<accession>A0ABR6YBZ7</accession>
<evidence type="ECO:0000313" key="1">
    <source>
        <dbReference type="EMBL" id="MBC3873967.1"/>
    </source>
</evidence>
<gene>
    <name evidence="1" type="ORF">H8K55_10220</name>
</gene>
<keyword evidence="2" id="KW-1185">Reference proteome</keyword>
<sequence length="326" mass="35741">MQNKEFSWIEFVRNDDRFWLDIRSNLIGFVAFDPIARISSNLGTGFILGGAFHLSDVGPMYLAITAKHVVEDAYKFQDIAKYSAHRERRAPSAPSVFFNDITSIEETKLRAIWMGESHADMMRIRHISYAKNLDLAVCILEPQDHSKTAVEKEARGLLLDVSLPSVGDTVHLVGLTDFKLEGAFSNSGQPFTLHNRPFVREAKVLSIEESAMGHYGQCFRVSCPTVGGMSGGFVYKPGIGGSSLGVCGIISSSPQVQNANHFSTESDTSIASILGVLGLDLPFGDPSEKIRLFNLVKQGHLLDVSKSPSDFILNEFGNDGLSIQIL</sequence>
<name>A0ABR6YBZ7_9BURK</name>
<dbReference type="SUPFAM" id="SSF50494">
    <property type="entry name" value="Trypsin-like serine proteases"/>
    <property type="match status" value="1"/>
</dbReference>
<dbReference type="InterPro" id="IPR009003">
    <property type="entry name" value="Peptidase_S1_PA"/>
</dbReference>
<reference evidence="1 2" key="1">
    <citation type="submission" date="2020-08" db="EMBL/GenBank/DDBJ databases">
        <title>Novel species isolated from subtropical streams in China.</title>
        <authorList>
            <person name="Lu H."/>
        </authorList>
    </citation>
    <scope>NUCLEOTIDE SEQUENCE [LARGE SCALE GENOMIC DNA]</scope>
    <source>
        <strain evidence="1 2">LX15W</strain>
    </source>
</reference>
<organism evidence="1 2">
    <name type="scientific">Undibacterium flavidum</name>
    <dbReference type="NCBI Taxonomy" id="2762297"/>
    <lineage>
        <taxon>Bacteria</taxon>
        <taxon>Pseudomonadati</taxon>
        <taxon>Pseudomonadota</taxon>
        <taxon>Betaproteobacteria</taxon>
        <taxon>Burkholderiales</taxon>
        <taxon>Oxalobacteraceae</taxon>
        <taxon>Undibacterium</taxon>
    </lineage>
</organism>